<dbReference type="InterPro" id="IPR015795">
    <property type="entry name" value="Pyrv_Knase_C"/>
</dbReference>
<dbReference type="Proteomes" id="UP000824258">
    <property type="component" value="Unassembled WGS sequence"/>
</dbReference>
<evidence type="ECO:0000313" key="2">
    <source>
        <dbReference type="EMBL" id="HIR08872.1"/>
    </source>
</evidence>
<proteinExistence type="predicted"/>
<accession>A0A9D1A5X5</accession>
<dbReference type="SUPFAM" id="SSF52935">
    <property type="entry name" value="PK C-terminal domain-like"/>
    <property type="match status" value="1"/>
</dbReference>
<dbReference type="AlphaFoldDB" id="A0A9D1A5X5"/>
<keyword evidence="2" id="KW-0808">Transferase</keyword>
<protein>
    <submittedName>
        <fullName evidence="2">Pyruvate kinase</fullName>
        <ecNumber evidence="2">2.7.1.40</ecNumber>
    </submittedName>
</protein>
<dbReference type="InterPro" id="IPR036918">
    <property type="entry name" value="Pyrv_Knase_C_sf"/>
</dbReference>
<dbReference type="GO" id="GO:0004743">
    <property type="term" value="F:pyruvate kinase activity"/>
    <property type="evidence" value="ECO:0007669"/>
    <property type="project" value="UniProtKB-EC"/>
</dbReference>
<sequence>GITTNEKTWRKLALSWGVTPLMCEELPSTDVLFYTAKKLAKSVIDLKPGDRIVITGGVTGASGNTNLIKVEQY</sequence>
<evidence type="ECO:0000313" key="3">
    <source>
        <dbReference type="Proteomes" id="UP000824258"/>
    </source>
</evidence>
<keyword evidence="2" id="KW-0670">Pyruvate</keyword>
<comment type="caution">
    <text evidence="2">The sequence shown here is derived from an EMBL/GenBank/DDBJ whole genome shotgun (WGS) entry which is preliminary data.</text>
</comment>
<dbReference type="GO" id="GO:0016301">
    <property type="term" value="F:kinase activity"/>
    <property type="evidence" value="ECO:0007669"/>
    <property type="project" value="UniProtKB-KW"/>
</dbReference>
<reference evidence="2" key="1">
    <citation type="submission" date="2020-10" db="EMBL/GenBank/DDBJ databases">
        <authorList>
            <person name="Gilroy R."/>
        </authorList>
    </citation>
    <scope>NUCLEOTIDE SEQUENCE</scope>
    <source>
        <strain evidence="2">ChiHjej9B8-7071</strain>
    </source>
</reference>
<feature type="domain" description="Pyruvate kinase C-terminal" evidence="1">
    <location>
        <begin position="2"/>
        <end position="70"/>
    </location>
</feature>
<evidence type="ECO:0000259" key="1">
    <source>
        <dbReference type="Pfam" id="PF02887"/>
    </source>
</evidence>
<dbReference type="EC" id="2.7.1.40" evidence="2"/>
<dbReference type="Pfam" id="PF02887">
    <property type="entry name" value="PK_C"/>
    <property type="match status" value="1"/>
</dbReference>
<feature type="non-terminal residue" evidence="2">
    <location>
        <position position="1"/>
    </location>
</feature>
<name>A0A9D1A5X5_9FIRM</name>
<gene>
    <name evidence="2" type="ORF">IAA70_00545</name>
</gene>
<dbReference type="EMBL" id="DVGD01000013">
    <property type="protein sequence ID" value="HIR08872.1"/>
    <property type="molecule type" value="Genomic_DNA"/>
</dbReference>
<keyword evidence="2" id="KW-0418">Kinase</keyword>
<dbReference type="Gene3D" id="3.40.1380.20">
    <property type="entry name" value="Pyruvate kinase, C-terminal domain"/>
    <property type="match status" value="1"/>
</dbReference>
<reference evidence="2" key="2">
    <citation type="journal article" date="2021" name="PeerJ">
        <title>Extensive microbial diversity within the chicken gut microbiome revealed by metagenomics and culture.</title>
        <authorList>
            <person name="Gilroy R."/>
            <person name="Ravi A."/>
            <person name="Getino M."/>
            <person name="Pursley I."/>
            <person name="Horton D.L."/>
            <person name="Alikhan N.F."/>
            <person name="Baker D."/>
            <person name="Gharbi K."/>
            <person name="Hall N."/>
            <person name="Watson M."/>
            <person name="Adriaenssens E.M."/>
            <person name="Foster-Nyarko E."/>
            <person name="Jarju S."/>
            <person name="Secka A."/>
            <person name="Antonio M."/>
            <person name="Oren A."/>
            <person name="Chaudhuri R.R."/>
            <person name="La Ragione R."/>
            <person name="Hildebrand F."/>
            <person name="Pallen M.J."/>
        </authorList>
    </citation>
    <scope>NUCLEOTIDE SEQUENCE</scope>
    <source>
        <strain evidence="2">ChiHjej9B8-7071</strain>
    </source>
</reference>
<organism evidence="2 3">
    <name type="scientific">Candidatus Avoscillospira stercoripullorum</name>
    <dbReference type="NCBI Taxonomy" id="2840709"/>
    <lineage>
        <taxon>Bacteria</taxon>
        <taxon>Bacillati</taxon>
        <taxon>Bacillota</taxon>
        <taxon>Clostridia</taxon>
        <taxon>Eubacteriales</taxon>
        <taxon>Oscillospiraceae</taxon>
        <taxon>Oscillospiraceae incertae sedis</taxon>
        <taxon>Candidatus Avoscillospira</taxon>
    </lineage>
</organism>